<evidence type="ECO:0000259" key="7">
    <source>
        <dbReference type="PROSITE" id="PS51387"/>
    </source>
</evidence>
<dbReference type="Pfam" id="PF08031">
    <property type="entry name" value="BBE"/>
    <property type="match status" value="1"/>
</dbReference>
<dbReference type="InterPro" id="IPR006094">
    <property type="entry name" value="Oxid_FAD_bind_N"/>
</dbReference>
<evidence type="ECO:0000256" key="6">
    <source>
        <dbReference type="SAM" id="MobiDB-lite"/>
    </source>
</evidence>
<comment type="cofactor">
    <cofactor evidence="1">
        <name>FAD</name>
        <dbReference type="ChEBI" id="CHEBI:57692"/>
    </cofactor>
</comment>
<comment type="similarity">
    <text evidence="2">Belongs to the oxygen-dependent FAD-linked oxidoreductase family.</text>
</comment>
<gene>
    <name evidence="8" type="ORF">HNR61_000503</name>
</gene>
<keyword evidence="9" id="KW-1185">Reference proteome</keyword>
<dbReference type="PANTHER" id="PTHR42973">
    <property type="entry name" value="BINDING OXIDOREDUCTASE, PUTATIVE (AFU_ORTHOLOGUE AFUA_1G17690)-RELATED"/>
    <property type="match status" value="1"/>
</dbReference>
<dbReference type="Pfam" id="PF01565">
    <property type="entry name" value="FAD_binding_4"/>
    <property type="match status" value="1"/>
</dbReference>
<keyword evidence="4" id="KW-0274">FAD</keyword>
<proteinExistence type="inferred from homology"/>
<dbReference type="GO" id="GO:0016491">
    <property type="term" value="F:oxidoreductase activity"/>
    <property type="evidence" value="ECO:0007669"/>
    <property type="project" value="UniProtKB-KW"/>
</dbReference>
<dbReference type="PROSITE" id="PS51387">
    <property type="entry name" value="FAD_PCMH"/>
    <property type="match status" value="1"/>
</dbReference>
<protein>
    <submittedName>
        <fullName evidence="8">FAD/FMN-containing dehydrogenase</fullName>
    </submittedName>
</protein>
<evidence type="ECO:0000256" key="3">
    <source>
        <dbReference type="ARBA" id="ARBA00022630"/>
    </source>
</evidence>
<dbReference type="Gene3D" id="3.40.462.20">
    <property type="match status" value="1"/>
</dbReference>
<evidence type="ECO:0000313" key="8">
    <source>
        <dbReference type="EMBL" id="MBA8948905.1"/>
    </source>
</evidence>
<dbReference type="InterPro" id="IPR006093">
    <property type="entry name" value="Oxy_OxRdtase_FAD_BS"/>
</dbReference>
<keyword evidence="5" id="KW-0560">Oxidoreductase</keyword>
<evidence type="ECO:0000256" key="4">
    <source>
        <dbReference type="ARBA" id="ARBA00022827"/>
    </source>
</evidence>
<sequence length="495" mass="53016">MNRRGFLVAAAGTLAAACSDRPPTTAPPARTAPPAASPSRTGPADWNALAEGLEGRLIRPGEAGYDAARRLHIPRFDRIRPAGIAYCGNEQDVAECLTFAARQGLPVAVRSGGHNYAGWSTGTGLVVDVSPLDRVEVERGRAVVGTGTRLIDLYDRLAAAKALVPAGTCPTVGIGGLTLGGGIGPLTRAYGLTCDVLESVRIVTPDGRVRECDARREPDLFWACRGGGGGNFGVATSFAFRTHGAEDLTEFTVRWPWSRAADAVRGWQEWAPAAPEGIWSSLQIEADPASLSITGFALDDPDAELDRFTGKVGGSPDVTTRRLSYLAAMKLTAGCSGRSVGQCHTRGDLPGQRPEGNYPRTEYTAKSHVAHRPLPPDAIDALVDRFSGGGRPGRSVLMDAFGGAMRRTRPGDTAFPHREALFCVQYLADTGDRDWLRGTHDAVGRRLPGAGAYVNYIDPELADWRRAYYGANLDRLARIRATYDPNRLLRFPQAL</sequence>
<dbReference type="PROSITE" id="PS00862">
    <property type="entry name" value="OX2_COVAL_FAD"/>
    <property type="match status" value="1"/>
</dbReference>
<name>A0A7W3LIV1_ACTNM</name>
<dbReference type="AlphaFoldDB" id="A0A7W3LIV1"/>
<dbReference type="Proteomes" id="UP000572680">
    <property type="component" value="Unassembled WGS sequence"/>
</dbReference>
<dbReference type="RefSeq" id="WP_182841461.1">
    <property type="nucleotide sequence ID" value="NZ_BAAALP010000006.1"/>
</dbReference>
<keyword evidence="3" id="KW-0285">Flavoprotein</keyword>
<dbReference type="Gene3D" id="3.30.465.10">
    <property type="match status" value="1"/>
</dbReference>
<dbReference type="GO" id="GO:0071949">
    <property type="term" value="F:FAD binding"/>
    <property type="evidence" value="ECO:0007669"/>
    <property type="project" value="InterPro"/>
</dbReference>
<feature type="domain" description="FAD-binding PCMH-type" evidence="7">
    <location>
        <begin position="77"/>
        <end position="245"/>
    </location>
</feature>
<dbReference type="PANTHER" id="PTHR42973:SF39">
    <property type="entry name" value="FAD-BINDING PCMH-TYPE DOMAIN-CONTAINING PROTEIN"/>
    <property type="match status" value="1"/>
</dbReference>
<dbReference type="InterPro" id="IPR012951">
    <property type="entry name" value="BBE"/>
</dbReference>
<dbReference type="InterPro" id="IPR036318">
    <property type="entry name" value="FAD-bd_PCMH-like_sf"/>
</dbReference>
<evidence type="ECO:0000256" key="5">
    <source>
        <dbReference type="ARBA" id="ARBA00023002"/>
    </source>
</evidence>
<dbReference type="InterPro" id="IPR016167">
    <property type="entry name" value="FAD-bd_PCMH_sub1"/>
</dbReference>
<feature type="region of interest" description="Disordered" evidence="6">
    <location>
        <begin position="19"/>
        <end position="44"/>
    </location>
</feature>
<dbReference type="InterPro" id="IPR016169">
    <property type="entry name" value="FAD-bd_PCMH_sub2"/>
</dbReference>
<dbReference type="InterPro" id="IPR016166">
    <property type="entry name" value="FAD-bd_PCMH"/>
</dbReference>
<dbReference type="InterPro" id="IPR050416">
    <property type="entry name" value="FAD-linked_Oxidoreductase"/>
</dbReference>
<evidence type="ECO:0000256" key="2">
    <source>
        <dbReference type="ARBA" id="ARBA00005466"/>
    </source>
</evidence>
<evidence type="ECO:0000313" key="9">
    <source>
        <dbReference type="Proteomes" id="UP000572680"/>
    </source>
</evidence>
<reference evidence="8 9" key="1">
    <citation type="submission" date="2020-08" db="EMBL/GenBank/DDBJ databases">
        <title>Genomic Encyclopedia of Type Strains, Phase IV (KMG-IV): sequencing the most valuable type-strain genomes for metagenomic binning, comparative biology and taxonomic classification.</title>
        <authorList>
            <person name="Goeker M."/>
        </authorList>
    </citation>
    <scope>NUCLEOTIDE SEQUENCE [LARGE SCALE GENOMIC DNA]</scope>
    <source>
        <strain evidence="8 9">DSM 44197</strain>
    </source>
</reference>
<evidence type="ECO:0000256" key="1">
    <source>
        <dbReference type="ARBA" id="ARBA00001974"/>
    </source>
</evidence>
<dbReference type="PROSITE" id="PS51257">
    <property type="entry name" value="PROKAR_LIPOPROTEIN"/>
    <property type="match status" value="1"/>
</dbReference>
<dbReference type="EMBL" id="JACJIA010000001">
    <property type="protein sequence ID" value="MBA8948905.1"/>
    <property type="molecule type" value="Genomic_DNA"/>
</dbReference>
<organism evidence="8 9">
    <name type="scientific">Actinomadura namibiensis</name>
    <dbReference type="NCBI Taxonomy" id="182080"/>
    <lineage>
        <taxon>Bacteria</taxon>
        <taxon>Bacillati</taxon>
        <taxon>Actinomycetota</taxon>
        <taxon>Actinomycetes</taxon>
        <taxon>Streptosporangiales</taxon>
        <taxon>Thermomonosporaceae</taxon>
        <taxon>Actinomadura</taxon>
    </lineage>
</organism>
<dbReference type="Gene3D" id="3.30.43.10">
    <property type="entry name" value="Uridine Diphospho-n-acetylenolpyruvylglucosamine Reductase, domain 2"/>
    <property type="match status" value="1"/>
</dbReference>
<dbReference type="SUPFAM" id="SSF56176">
    <property type="entry name" value="FAD-binding/transporter-associated domain-like"/>
    <property type="match status" value="1"/>
</dbReference>
<accession>A0A7W3LIV1</accession>
<comment type="caution">
    <text evidence="8">The sequence shown here is derived from an EMBL/GenBank/DDBJ whole genome shotgun (WGS) entry which is preliminary data.</text>
</comment>